<proteinExistence type="predicted"/>
<organism evidence="2 3">
    <name type="scientific">Petrolisthes cinctipes</name>
    <name type="common">Flat porcelain crab</name>
    <dbReference type="NCBI Taxonomy" id="88211"/>
    <lineage>
        <taxon>Eukaryota</taxon>
        <taxon>Metazoa</taxon>
        <taxon>Ecdysozoa</taxon>
        <taxon>Arthropoda</taxon>
        <taxon>Crustacea</taxon>
        <taxon>Multicrustacea</taxon>
        <taxon>Malacostraca</taxon>
        <taxon>Eumalacostraca</taxon>
        <taxon>Eucarida</taxon>
        <taxon>Decapoda</taxon>
        <taxon>Pleocyemata</taxon>
        <taxon>Anomura</taxon>
        <taxon>Galatheoidea</taxon>
        <taxon>Porcellanidae</taxon>
        <taxon>Petrolisthes</taxon>
    </lineage>
</organism>
<accession>A0AAE1BHD0</accession>
<evidence type="ECO:0000313" key="2">
    <source>
        <dbReference type="EMBL" id="KAK3850821.1"/>
    </source>
</evidence>
<dbReference type="EMBL" id="JAWQEG010008183">
    <property type="protein sequence ID" value="KAK3850821.1"/>
    <property type="molecule type" value="Genomic_DNA"/>
</dbReference>
<reference evidence="2" key="1">
    <citation type="submission" date="2023-10" db="EMBL/GenBank/DDBJ databases">
        <title>Genome assemblies of two species of porcelain crab, Petrolisthes cinctipes and Petrolisthes manimaculis (Anomura: Porcellanidae).</title>
        <authorList>
            <person name="Angst P."/>
        </authorList>
    </citation>
    <scope>NUCLEOTIDE SEQUENCE</scope>
    <source>
        <strain evidence="2">PB745_01</strain>
        <tissue evidence="2">Gill</tissue>
    </source>
</reference>
<feature type="region of interest" description="Disordered" evidence="1">
    <location>
        <begin position="1"/>
        <end position="63"/>
    </location>
</feature>
<evidence type="ECO:0000313" key="3">
    <source>
        <dbReference type="Proteomes" id="UP001286313"/>
    </source>
</evidence>
<dbReference type="AlphaFoldDB" id="A0AAE1BHD0"/>
<evidence type="ECO:0000256" key="1">
    <source>
        <dbReference type="SAM" id="MobiDB-lite"/>
    </source>
</evidence>
<dbReference type="Proteomes" id="UP001286313">
    <property type="component" value="Unassembled WGS sequence"/>
</dbReference>
<protein>
    <submittedName>
        <fullName evidence="2">Uncharacterized protein</fullName>
    </submittedName>
</protein>
<comment type="caution">
    <text evidence="2">The sequence shown here is derived from an EMBL/GenBank/DDBJ whole genome shotgun (WGS) entry which is preliminary data.</text>
</comment>
<gene>
    <name evidence="2" type="ORF">Pcinc_042498</name>
</gene>
<keyword evidence="3" id="KW-1185">Reference proteome</keyword>
<sequence>MASSEQTLSGEGGGGGGGEEAEDEAETGGRELKPSSTAGSSDLDTDTDALDMGDVNGNSTKGWIHMVEIELREERRREYNHGGGD</sequence>
<name>A0AAE1BHD0_PETCI</name>